<dbReference type="PANTHER" id="PTHR23513">
    <property type="entry name" value="INTEGRAL MEMBRANE EFFLUX PROTEIN-RELATED"/>
    <property type="match status" value="1"/>
</dbReference>
<dbReference type="Proteomes" id="UP000596427">
    <property type="component" value="Chromosome"/>
</dbReference>
<evidence type="ECO:0000256" key="2">
    <source>
        <dbReference type="ARBA" id="ARBA00022448"/>
    </source>
</evidence>
<gene>
    <name evidence="8" type="ORF">EZH22_21290</name>
</gene>
<feature type="transmembrane region" description="Helical" evidence="7">
    <location>
        <begin position="211"/>
        <end position="234"/>
    </location>
</feature>
<feature type="transmembrane region" description="Helical" evidence="7">
    <location>
        <begin position="75"/>
        <end position="95"/>
    </location>
</feature>
<dbReference type="RefSeq" id="WP_203192441.1">
    <property type="nucleotide sequence ID" value="NZ_CP063362.1"/>
</dbReference>
<keyword evidence="4 7" id="KW-0812">Transmembrane</keyword>
<feature type="transmembrane region" description="Helical" evidence="7">
    <location>
        <begin position="101"/>
        <end position="119"/>
    </location>
</feature>
<accession>A0A974SHD2</accession>
<sequence>MIIQLLRNAEFRSFLAGNTLSRLCMSGLTVLLGFQVYELTRNPFNLGLLGLTAAVPGISLVLYGGDVADRHNRRTLVLTTLGLFTLLAGVLALISQMEQGALLPVIYAVAFLASAIRAFEDPASVGLEAQVLPRHMVLRGVPILASAGRTAEVAGPAAAGLAWAAFGPAVTYGLIAALFAVSCLTILTGVKSHAPPPRTSDARALQRIGEGVRFVFASQVLVGSMVLDLFAVFFAGANALLPAIATDVLHVGPIGFGILRSASAAGALTAALAATRLLPARRAGVALHCIIAVFGLSVIVFGLSRTFYLSLAALFLAGLCDGVSMVIRHAILRLASPEAMRGRIAAVKSVFVGSSNELGAFQSGMTASLIGASATLCLGGVVTLFVVGAVALRAPLLWKLNLEAVTRPLAKEAA</sequence>
<evidence type="ECO:0000313" key="8">
    <source>
        <dbReference type="EMBL" id="QRG05575.1"/>
    </source>
</evidence>
<feature type="transmembrane region" description="Helical" evidence="7">
    <location>
        <begin position="254"/>
        <end position="273"/>
    </location>
</feature>
<keyword evidence="3" id="KW-1003">Cell membrane</keyword>
<evidence type="ECO:0000256" key="1">
    <source>
        <dbReference type="ARBA" id="ARBA00004651"/>
    </source>
</evidence>
<name>A0A974SHD2_9HYPH</name>
<feature type="transmembrane region" description="Helical" evidence="7">
    <location>
        <begin position="169"/>
        <end position="190"/>
    </location>
</feature>
<proteinExistence type="predicted"/>
<evidence type="ECO:0000256" key="7">
    <source>
        <dbReference type="SAM" id="Phobius"/>
    </source>
</evidence>
<protein>
    <submittedName>
        <fullName evidence="8">MFS transporter</fullName>
    </submittedName>
</protein>
<evidence type="ECO:0000256" key="4">
    <source>
        <dbReference type="ARBA" id="ARBA00022692"/>
    </source>
</evidence>
<feature type="transmembrane region" description="Helical" evidence="7">
    <location>
        <begin position="43"/>
        <end position="63"/>
    </location>
</feature>
<evidence type="ECO:0000256" key="6">
    <source>
        <dbReference type="ARBA" id="ARBA00023136"/>
    </source>
</evidence>
<keyword evidence="5 7" id="KW-1133">Transmembrane helix</keyword>
<dbReference type="InterPro" id="IPR010290">
    <property type="entry name" value="TM_effector"/>
</dbReference>
<dbReference type="CDD" id="cd06173">
    <property type="entry name" value="MFS_MefA_like"/>
    <property type="match status" value="1"/>
</dbReference>
<reference evidence="8 9" key="1">
    <citation type="submission" date="2020-10" db="EMBL/GenBank/DDBJ databases">
        <title>Degradation of 1,4-Dioxane by Xanthobacter sp. YN2, via a Novel Group-2 Soluble Di-Iron Monooxygenase.</title>
        <authorList>
            <person name="Ma F."/>
            <person name="Wang Y."/>
            <person name="Yang J."/>
            <person name="Guo H."/>
            <person name="Su D."/>
            <person name="Yu L."/>
        </authorList>
    </citation>
    <scope>NUCLEOTIDE SEQUENCE [LARGE SCALE GENOMIC DNA]</scope>
    <source>
        <strain evidence="8 9">YN2</strain>
    </source>
</reference>
<organism evidence="8 9">
    <name type="scientific">Xanthobacter dioxanivorans</name>
    <dbReference type="NCBI Taxonomy" id="2528964"/>
    <lineage>
        <taxon>Bacteria</taxon>
        <taxon>Pseudomonadati</taxon>
        <taxon>Pseudomonadota</taxon>
        <taxon>Alphaproteobacteria</taxon>
        <taxon>Hyphomicrobiales</taxon>
        <taxon>Xanthobacteraceae</taxon>
        <taxon>Xanthobacter</taxon>
    </lineage>
</organism>
<evidence type="ECO:0000256" key="5">
    <source>
        <dbReference type="ARBA" id="ARBA00022989"/>
    </source>
</evidence>
<dbReference type="GO" id="GO:0005886">
    <property type="term" value="C:plasma membrane"/>
    <property type="evidence" value="ECO:0007669"/>
    <property type="project" value="UniProtKB-SubCell"/>
</dbReference>
<keyword evidence="2" id="KW-0813">Transport</keyword>
<dbReference type="Gene3D" id="1.20.1250.20">
    <property type="entry name" value="MFS general substrate transporter like domains"/>
    <property type="match status" value="1"/>
</dbReference>
<dbReference type="SUPFAM" id="SSF103473">
    <property type="entry name" value="MFS general substrate transporter"/>
    <property type="match status" value="1"/>
</dbReference>
<dbReference type="KEGG" id="xdi:EZH22_21290"/>
<keyword evidence="6 7" id="KW-0472">Membrane</keyword>
<dbReference type="InterPro" id="IPR036259">
    <property type="entry name" value="MFS_trans_sf"/>
</dbReference>
<dbReference type="EMBL" id="CP063362">
    <property type="protein sequence ID" value="QRG05575.1"/>
    <property type="molecule type" value="Genomic_DNA"/>
</dbReference>
<keyword evidence="9" id="KW-1185">Reference proteome</keyword>
<comment type="subcellular location">
    <subcellularLocation>
        <location evidence="1">Cell membrane</location>
        <topology evidence="1">Multi-pass membrane protein</topology>
    </subcellularLocation>
</comment>
<evidence type="ECO:0000256" key="3">
    <source>
        <dbReference type="ARBA" id="ARBA00022475"/>
    </source>
</evidence>
<evidence type="ECO:0000313" key="9">
    <source>
        <dbReference type="Proteomes" id="UP000596427"/>
    </source>
</evidence>
<dbReference type="Pfam" id="PF05977">
    <property type="entry name" value="MFS_3"/>
    <property type="match status" value="1"/>
</dbReference>
<feature type="transmembrane region" description="Helical" evidence="7">
    <location>
        <begin position="369"/>
        <end position="392"/>
    </location>
</feature>
<dbReference type="PANTHER" id="PTHR23513:SF9">
    <property type="entry name" value="ENTEROBACTIN EXPORTER ENTS"/>
    <property type="match status" value="1"/>
</dbReference>
<dbReference type="AlphaFoldDB" id="A0A974SHD2"/>
<feature type="transmembrane region" description="Helical" evidence="7">
    <location>
        <begin position="285"/>
        <end position="303"/>
    </location>
</feature>